<dbReference type="RefSeq" id="WP_114534299.1">
    <property type="nucleotide sequence ID" value="NZ_JADNER010000015.1"/>
</dbReference>
<dbReference type="PANTHER" id="PTHR30047:SF7">
    <property type="entry name" value="HIGH-AFFINITY CHOLINE TRANSPORT PROTEIN"/>
    <property type="match status" value="1"/>
</dbReference>
<evidence type="ECO:0000256" key="3">
    <source>
        <dbReference type="ARBA" id="ARBA00022448"/>
    </source>
</evidence>
<evidence type="ECO:0000256" key="2">
    <source>
        <dbReference type="ARBA" id="ARBA00005658"/>
    </source>
</evidence>
<evidence type="ECO:0000256" key="5">
    <source>
        <dbReference type="ARBA" id="ARBA00022692"/>
    </source>
</evidence>
<feature type="transmembrane region" description="Helical" evidence="9">
    <location>
        <begin position="263"/>
        <end position="284"/>
    </location>
</feature>
<dbReference type="InterPro" id="IPR000060">
    <property type="entry name" value="BCCT_transptr"/>
</dbReference>
<evidence type="ECO:0000313" key="11">
    <source>
        <dbReference type="Proteomes" id="UP000253970"/>
    </source>
</evidence>
<feature type="transmembrane region" description="Helical" evidence="9">
    <location>
        <begin position="510"/>
        <end position="531"/>
    </location>
</feature>
<keyword evidence="5 9" id="KW-0812">Transmembrane</keyword>
<accession>A0A369MB82</accession>
<dbReference type="GO" id="GO:0005886">
    <property type="term" value="C:plasma membrane"/>
    <property type="evidence" value="ECO:0007669"/>
    <property type="project" value="UniProtKB-SubCell"/>
</dbReference>
<organism evidence="10 11">
    <name type="scientific">Eggerthella lenta</name>
    <name type="common">Eubacterium lentum</name>
    <dbReference type="NCBI Taxonomy" id="84112"/>
    <lineage>
        <taxon>Bacteria</taxon>
        <taxon>Bacillati</taxon>
        <taxon>Actinomycetota</taxon>
        <taxon>Coriobacteriia</taxon>
        <taxon>Eggerthellales</taxon>
        <taxon>Eggerthellaceae</taxon>
        <taxon>Eggerthella</taxon>
    </lineage>
</organism>
<keyword evidence="3" id="KW-0813">Transport</keyword>
<feature type="compositionally biased region" description="Basic and acidic residues" evidence="8">
    <location>
        <begin position="576"/>
        <end position="585"/>
    </location>
</feature>
<evidence type="ECO:0000313" key="10">
    <source>
        <dbReference type="EMBL" id="RDB69003.1"/>
    </source>
</evidence>
<evidence type="ECO:0000256" key="8">
    <source>
        <dbReference type="SAM" id="MobiDB-lite"/>
    </source>
</evidence>
<feature type="transmembrane region" description="Helical" evidence="9">
    <location>
        <begin position="223"/>
        <end position="243"/>
    </location>
</feature>
<feature type="transmembrane region" description="Helical" evidence="9">
    <location>
        <begin position="296"/>
        <end position="316"/>
    </location>
</feature>
<name>A0A369MB82_EGGLN</name>
<sequence length="602" mass="65352">MRSKSSDDDARKHVHPMEVENESGEVDPEPKEAQAARLGRTVRHDHVIRAASVAIVAVVLGIALVSADTFINAVGVLRTFVTQYCSWWIVLCAFLCFAVCIFVAVTKLGSIRLGGKDAKPAFSYFSWFAMLFATGQGVGLVFWAVAEPIMMYGGTPLNAPDPLFAGDTALAWTYFHWAIPAWAIYAIVSLFMAYARYNMHKDTTFRGTVEDLFPARAKRPVGIVVEILVVIATIFGLTTSLGLASYQFNSGIQQIFNIQTGQALQVAFVILFGSIATMSVWFGVVRGIKKISNANAVMSIVFVAAVFIFGPTLYILGVLPESLSVFIDQFMLMSGFTEAVNLGAGIASYGDSWQAFWSFFIFCWCFAFATFTAGFVSTISRGRTLREFVGGVVFVPAAVCIVWTCVVGGTGVWAAMSDPGIVAQTNADSSMGLFLTIDSVPLIGGVLTVLATILIGGYIVTSVDSGVMALSNFVSPAARQSRGFKALLALCITALAVLFMVTAGQDFLSTIQFATIAGGIPFSVIVILMGVQFFKWVKHDEQLVERGLAEPFPEDSLAARQLRQWHEEREAREAEKAWLTRHEEVDVPDGAGLDESMKEVSR</sequence>
<feature type="transmembrane region" description="Helical" evidence="9">
    <location>
        <begin position="174"/>
        <end position="195"/>
    </location>
</feature>
<keyword evidence="4" id="KW-1003">Cell membrane</keyword>
<evidence type="ECO:0000256" key="9">
    <source>
        <dbReference type="SAM" id="Phobius"/>
    </source>
</evidence>
<comment type="caution">
    <text evidence="10">The sequence shown here is derived from an EMBL/GenBank/DDBJ whole genome shotgun (WGS) entry which is preliminary data.</text>
</comment>
<evidence type="ECO:0000256" key="4">
    <source>
        <dbReference type="ARBA" id="ARBA00022475"/>
    </source>
</evidence>
<proteinExistence type="inferred from homology"/>
<dbReference type="AlphaFoldDB" id="A0A369MB82"/>
<feature type="region of interest" description="Disordered" evidence="8">
    <location>
        <begin position="576"/>
        <end position="602"/>
    </location>
</feature>
<comment type="subcellular location">
    <subcellularLocation>
        <location evidence="1">Cell membrane</location>
        <topology evidence="1">Multi-pass membrane protein</topology>
    </subcellularLocation>
</comment>
<dbReference type="GO" id="GO:0022857">
    <property type="term" value="F:transmembrane transporter activity"/>
    <property type="evidence" value="ECO:0007669"/>
    <property type="project" value="InterPro"/>
</dbReference>
<evidence type="ECO:0000256" key="7">
    <source>
        <dbReference type="ARBA" id="ARBA00023136"/>
    </source>
</evidence>
<evidence type="ECO:0000256" key="1">
    <source>
        <dbReference type="ARBA" id="ARBA00004651"/>
    </source>
</evidence>
<dbReference type="EMBL" id="PPTU01000016">
    <property type="protein sequence ID" value="RDB69003.1"/>
    <property type="molecule type" value="Genomic_DNA"/>
</dbReference>
<feature type="transmembrane region" description="Helical" evidence="9">
    <location>
        <begin position="388"/>
        <end position="416"/>
    </location>
</feature>
<feature type="region of interest" description="Disordered" evidence="8">
    <location>
        <begin position="1"/>
        <end position="34"/>
    </location>
</feature>
<keyword evidence="7 9" id="KW-0472">Membrane</keyword>
<dbReference type="Pfam" id="PF02028">
    <property type="entry name" value="BCCT"/>
    <property type="match status" value="1"/>
</dbReference>
<feature type="transmembrane region" description="Helical" evidence="9">
    <location>
        <begin position="87"/>
        <end position="109"/>
    </location>
</feature>
<feature type="transmembrane region" description="Helical" evidence="9">
    <location>
        <begin position="355"/>
        <end position="376"/>
    </location>
</feature>
<feature type="transmembrane region" description="Helical" evidence="9">
    <location>
        <begin position="47"/>
        <end position="67"/>
    </location>
</feature>
<evidence type="ECO:0000256" key="6">
    <source>
        <dbReference type="ARBA" id="ARBA00022989"/>
    </source>
</evidence>
<feature type="transmembrane region" description="Helical" evidence="9">
    <location>
        <begin position="484"/>
        <end position="504"/>
    </location>
</feature>
<keyword evidence="6 9" id="KW-1133">Transmembrane helix</keyword>
<dbReference type="PANTHER" id="PTHR30047">
    <property type="entry name" value="HIGH-AFFINITY CHOLINE TRANSPORT PROTEIN-RELATED"/>
    <property type="match status" value="1"/>
</dbReference>
<feature type="transmembrane region" description="Helical" evidence="9">
    <location>
        <begin position="440"/>
        <end position="463"/>
    </location>
</feature>
<comment type="similarity">
    <text evidence="2">Belongs to the BCCT transporter (TC 2.A.15) family.</text>
</comment>
<protein>
    <submittedName>
        <fullName evidence="10">BCCT transporter</fullName>
    </submittedName>
</protein>
<feature type="compositionally biased region" description="Basic and acidic residues" evidence="8">
    <location>
        <begin position="1"/>
        <end position="18"/>
    </location>
</feature>
<gene>
    <name evidence="10" type="ORF">C1875_10425</name>
</gene>
<reference evidence="10 11" key="1">
    <citation type="journal article" date="2018" name="Elife">
        <title>Discovery and characterization of a prevalent human gut bacterial enzyme sufficient for the inactivation of a family of plant toxins.</title>
        <authorList>
            <person name="Koppel N."/>
            <person name="Bisanz J.E."/>
            <person name="Pandelia M.E."/>
            <person name="Turnbaugh P.J."/>
            <person name="Balskus E.P."/>
        </authorList>
    </citation>
    <scope>NUCLEOTIDE SEQUENCE [LARGE SCALE GENOMIC DNA]</scope>
    <source>
        <strain evidence="10 11">W1 BHI 6</strain>
    </source>
</reference>
<dbReference type="Proteomes" id="UP000253970">
    <property type="component" value="Unassembled WGS sequence"/>
</dbReference>
<feature type="transmembrane region" description="Helical" evidence="9">
    <location>
        <begin position="121"/>
        <end position="146"/>
    </location>
</feature>